<name>A0A1L7TUK6_FUSMA</name>
<keyword evidence="3" id="KW-1185">Reference proteome</keyword>
<accession>A0A1L7TUK6</accession>
<dbReference type="AlphaFoldDB" id="A0A1L7TUK6"/>
<feature type="compositionally biased region" description="Acidic residues" evidence="1">
    <location>
        <begin position="22"/>
        <end position="34"/>
    </location>
</feature>
<reference evidence="3" key="1">
    <citation type="journal article" date="2016" name="Genome Biol. Evol.">
        <title>Comparative 'omics' of the Fusarium fujikuroi species complex highlights differences in genetic potential and metabolite synthesis.</title>
        <authorList>
            <person name="Niehaus E.-M."/>
            <person name="Muensterkoetter M."/>
            <person name="Proctor R.H."/>
            <person name="Brown D.W."/>
            <person name="Sharon A."/>
            <person name="Idan Y."/>
            <person name="Oren-Young L."/>
            <person name="Sieber C.M."/>
            <person name="Novak O."/>
            <person name="Pencik A."/>
            <person name="Tarkowska D."/>
            <person name="Hromadova K."/>
            <person name="Freeman S."/>
            <person name="Maymon M."/>
            <person name="Elazar M."/>
            <person name="Youssef S.A."/>
            <person name="El-Shabrawy E.S.M."/>
            <person name="Shalaby A.B.A."/>
            <person name="Houterman P."/>
            <person name="Brock N.L."/>
            <person name="Burkhardt I."/>
            <person name="Tsavkelova E.A."/>
            <person name="Dickschat J.S."/>
            <person name="Galuszka P."/>
            <person name="Gueldener U."/>
            <person name="Tudzynski B."/>
        </authorList>
    </citation>
    <scope>NUCLEOTIDE SEQUENCE [LARGE SCALE GENOMIC DNA]</scope>
    <source>
        <strain evidence="3">MRC7560</strain>
    </source>
</reference>
<sequence>MTETRPNRWATSAAQDEHPCLDDEYEDEDEDNGPSEEALAHARYLFDRRQQVAGSTAAGIVRRITRPAPGGWSDSDEAVISGYWDASPTKAHSAKINQGQHAALLALFKTSIRVTGLAPITMISPIHCLRYQPVLRDNTGLDSV</sequence>
<proteinExistence type="predicted"/>
<comment type="caution">
    <text evidence="2">The sequence shown here is derived from an EMBL/GenBank/DDBJ whole genome shotgun (WGS) entry which is preliminary data.</text>
</comment>
<protein>
    <submittedName>
        <fullName evidence="2">Uncharacterized protein</fullName>
    </submittedName>
</protein>
<dbReference type="EMBL" id="FCQH01000011">
    <property type="protein sequence ID" value="CVL00522.1"/>
    <property type="molecule type" value="Genomic_DNA"/>
</dbReference>
<dbReference type="GeneID" id="65089195"/>
<dbReference type="VEuPathDB" id="FungiDB:FMAN_09938"/>
<evidence type="ECO:0000313" key="3">
    <source>
        <dbReference type="Proteomes" id="UP000184255"/>
    </source>
</evidence>
<feature type="compositionally biased region" description="Polar residues" evidence="1">
    <location>
        <begin position="1"/>
        <end position="14"/>
    </location>
</feature>
<dbReference type="RefSeq" id="XP_041686424.1">
    <property type="nucleotide sequence ID" value="XM_041820555.1"/>
</dbReference>
<evidence type="ECO:0000313" key="2">
    <source>
        <dbReference type="EMBL" id="CVL00522.1"/>
    </source>
</evidence>
<organism evidence="2 3">
    <name type="scientific">Fusarium mangiferae</name>
    <name type="common">Mango malformation disease fungus</name>
    <dbReference type="NCBI Taxonomy" id="192010"/>
    <lineage>
        <taxon>Eukaryota</taxon>
        <taxon>Fungi</taxon>
        <taxon>Dikarya</taxon>
        <taxon>Ascomycota</taxon>
        <taxon>Pezizomycotina</taxon>
        <taxon>Sordariomycetes</taxon>
        <taxon>Hypocreomycetidae</taxon>
        <taxon>Hypocreales</taxon>
        <taxon>Nectriaceae</taxon>
        <taxon>Fusarium</taxon>
        <taxon>Fusarium fujikuroi species complex</taxon>
    </lineage>
</organism>
<feature type="region of interest" description="Disordered" evidence="1">
    <location>
        <begin position="1"/>
        <end position="37"/>
    </location>
</feature>
<gene>
    <name evidence="2" type="ORF">FMAN_09938</name>
</gene>
<evidence type="ECO:0000256" key="1">
    <source>
        <dbReference type="SAM" id="MobiDB-lite"/>
    </source>
</evidence>
<dbReference type="Proteomes" id="UP000184255">
    <property type="component" value="Unassembled WGS sequence"/>
</dbReference>